<organism evidence="3 4">
    <name type="scientific">Ananas comosus</name>
    <name type="common">Pineapple</name>
    <name type="synonym">Ananas ananas</name>
    <dbReference type="NCBI Taxonomy" id="4615"/>
    <lineage>
        <taxon>Eukaryota</taxon>
        <taxon>Viridiplantae</taxon>
        <taxon>Streptophyta</taxon>
        <taxon>Embryophyta</taxon>
        <taxon>Tracheophyta</taxon>
        <taxon>Spermatophyta</taxon>
        <taxon>Magnoliopsida</taxon>
        <taxon>Liliopsida</taxon>
        <taxon>Poales</taxon>
        <taxon>Bromeliaceae</taxon>
        <taxon>Bromelioideae</taxon>
        <taxon>Ananas</taxon>
    </lineage>
</organism>
<evidence type="ECO:0000259" key="2">
    <source>
        <dbReference type="Pfam" id="PF13963"/>
    </source>
</evidence>
<feature type="compositionally biased region" description="Basic and acidic residues" evidence="1">
    <location>
        <begin position="161"/>
        <end position="184"/>
    </location>
</feature>
<dbReference type="RefSeq" id="XP_020088047.1">
    <property type="nucleotide sequence ID" value="XM_020232458.1"/>
</dbReference>
<dbReference type="GeneID" id="109710040"/>
<evidence type="ECO:0000256" key="1">
    <source>
        <dbReference type="SAM" id="MobiDB-lite"/>
    </source>
</evidence>
<proteinExistence type="predicted"/>
<dbReference type="AlphaFoldDB" id="A0A6P5EX24"/>
<dbReference type="Pfam" id="PF13963">
    <property type="entry name" value="Transpos_assoc"/>
    <property type="match status" value="1"/>
</dbReference>
<name>A0A6P5EX24_ANACO</name>
<sequence>MQIIFFYFSYFSIMDKSWMTKPRNSDAYKNGVLQFLEFAFCNASYSGKIMCPCVRCVNCSLQTYEDAKIHLICDGFLRGYTRWICHGEDALSFNSPINTATSSSASQSLHMQEALQVQECIPITQNFRRSDDIHGLLHDAIGLAGEPTNETNIPTNEFDERDGPEQSTEEPRMEQSNEETNGNHDFHKLLKDANEELYPGCKTFSKLSFILHLFHLKCLNGWSGESFTMLLEILADAFPEGTSLPRSSYEAKKMEQKGYIYFQVLVVLLERLKILYWIKNHGFKHIVMSFVIMMTLSLFASKSELSYLFY</sequence>
<gene>
    <name evidence="4" type="primary">LOC109710040</name>
</gene>
<evidence type="ECO:0000313" key="3">
    <source>
        <dbReference type="Proteomes" id="UP000515123"/>
    </source>
</evidence>
<reference evidence="3" key="1">
    <citation type="journal article" date="2015" name="Nat. Genet.">
        <title>The pineapple genome and the evolution of CAM photosynthesis.</title>
        <authorList>
            <person name="Ming R."/>
            <person name="VanBuren R."/>
            <person name="Wai C.M."/>
            <person name="Tang H."/>
            <person name="Schatz M.C."/>
            <person name="Bowers J.E."/>
            <person name="Lyons E."/>
            <person name="Wang M.L."/>
            <person name="Chen J."/>
            <person name="Biggers E."/>
            <person name="Zhang J."/>
            <person name="Huang L."/>
            <person name="Zhang L."/>
            <person name="Miao W."/>
            <person name="Zhang J."/>
            <person name="Ye Z."/>
            <person name="Miao C."/>
            <person name="Lin Z."/>
            <person name="Wang H."/>
            <person name="Zhou H."/>
            <person name="Yim W.C."/>
            <person name="Priest H.D."/>
            <person name="Zheng C."/>
            <person name="Woodhouse M."/>
            <person name="Edger P.P."/>
            <person name="Guyot R."/>
            <person name="Guo H.B."/>
            <person name="Guo H."/>
            <person name="Zheng G."/>
            <person name="Singh R."/>
            <person name="Sharma A."/>
            <person name="Min X."/>
            <person name="Zheng Y."/>
            <person name="Lee H."/>
            <person name="Gurtowski J."/>
            <person name="Sedlazeck F.J."/>
            <person name="Harkess A."/>
            <person name="McKain M.R."/>
            <person name="Liao Z."/>
            <person name="Fang J."/>
            <person name="Liu J."/>
            <person name="Zhang X."/>
            <person name="Zhang Q."/>
            <person name="Hu W."/>
            <person name="Qin Y."/>
            <person name="Wang K."/>
            <person name="Chen L.Y."/>
            <person name="Shirley N."/>
            <person name="Lin Y.R."/>
            <person name="Liu L.Y."/>
            <person name="Hernandez A.G."/>
            <person name="Wright C.L."/>
            <person name="Bulone V."/>
            <person name="Tuskan G.A."/>
            <person name="Heath K."/>
            <person name="Zee F."/>
            <person name="Moore P.H."/>
            <person name="Sunkar R."/>
            <person name="Leebens-Mack J.H."/>
            <person name="Mockler T."/>
            <person name="Bennetzen J.L."/>
            <person name="Freeling M."/>
            <person name="Sankoff D."/>
            <person name="Paterson A.H."/>
            <person name="Zhu X."/>
            <person name="Yang X."/>
            <person name="Smith J.A."/>
            <person name="Cushman J.C."/>
            <person name="Paull R.E."/>
            <person name="Yu Q."/>
        </authorList>
    </citation>
    <scope>NUCLEOTIDE SEQUENCE [LARGE SCALE GENOMIC DNA]</scope>
    <source>
        <strain evidence="3">cv. F153</strain>
    </source>
</reference>
<evidence type="ECO:0000313" key="4">
    <source>
        <dbReference type="RefSeq" id="XP_020088047.1"/>
    </source>
</evidence>
<dbReference type="PANTHER" id="PTHR10775:SF182">
    <property type="entry name" value="TRANSPOSON, EN_SPM-LIKE, TRANSPOSASE-ASSOCIATED DOMAIN PROTEIN-RELATED"/>
    <property type="match status" value="1"/>
</dbReference>
<accession>A0A6P5EX24</accession>
<feature type="domain" description="Transposase-associated" evidence="2">
    <location>
        <begin position="16"/>
        <end position="88"/>
    </location>
</feature>
<keyword evidence="3" id="KW-1185">Reference proteome</keyword>
<feature type="region of interest" description="Disordered" evidence="1">
    <location>
        <begin position="144"/>
        <end position="184"/>
    </location>
</feature>
<dbReference type="OrthoDB" id="689213at2759"/>
<dbReference type="PANTHER" id="PTHR10775">
    <property type="entry name" value="OS08G0208400 PROTEIN"/>
    <property type="match status" value="1"/>
</dbReference>
<protein>
    <submittedName>
        <fullName evidence="4">Uncharacterized protein LOC109710040</fullName>
    </submittedName>
</protein>
<dbReference type="Proteomes" id="UP000515123">
    <property type="component" value="Linkage group 5"/>
</dbReference>
<reference evidence="4" key="2">
    <citation type="submission" date="2025-08" db="UniProtKB">
        <authorList>
            <consortium name="RefSeq"/>
        </authorList>
    </citation>
    <scope>IDENTIFICATION</scope>
    <source>
        <tissue evidence="4">Leaf</tissue>
    </source>
</reference>
<dbReference type="InterPro" id="IPR029480">
    <property type="entry name" value="Transpos_assoc"/>
</dbReference>